<name>A0A6S6U642_9GAMM</name>
<reference evidence="2" key="1">
    <citation type="submission" date="2020-01" db="EMBL/GenBank/DDBJ databases">
        <authorList>
            <person name="Meier V. D."/>
            <person name="Meier V D."/>
        </authorList>
    </citation>
    <scope>NUCLEOTIDE SEQUENCE</scope>
    <source>
        <strain evidence="2">HLG_WM_MAG_08</strain>
    </source>
</reference>
<organism evidence="2">
    <name type="scientific">uncultured Thiotrichaceae bacterium</name>
    <dbReference type="NCBI Taxonomy" id="298394"/>
    <lineage>
        <taxon>Bacteria</taxon>
        <taxon>Pseudomonadati</taxon>
        <taxon>Pseudomonadota</taxon>
        <taxon>Gammaproteobacteria</taxon>
        <taxon>Thiotrichales</taxon>
        <taxon>Thiotrichaceae</taxon>
        <taxon>environmental samples</taxon>
    </lineage>
</organism>
<dbReference type="PANTHER" id="PTHR30383:SF24">
    <property type="entry name" value="THIOESTERASE 1_PROTEASE 1_LYSOPHOSPHOLIPASE L1"/>
    <property type="match status" value="1"/>
</dbReference>
<dbReference type="AlphaFoldDB" id="A0A6S6U642"/>
<evidence type="ECO:0000259" key="1">
    <source>
        <dbReference type="Pfam" id="PF13472"/>
    </source>
</evidence>
<dbReference type="Pfam" id="PF13472">
    <property type="entry name" value="Lipase_GDSL_2"/>
    <property type="match status" value="1"/>
</dbReference>
<accession>A0A6S6U642</accession>
<dbReference type="InterPro" id="IPR036514">
    <property type="entry name" value="SGNH_hydro_sf"/>
</dbReference>
<dbReference type="EMBL" id="CACVAV010000339">
    <property type="protein sequence ID" value="CAA6822179.1"/>
    <property type="molecule type" value="Genomic_DNA"/>
</dbReference>
<dbReference type="GO" id="GO:0004622">
    <property type="term" value="F:phosphatidylcholine lysophospholipase activity"/>
    <property type="evidence" value="ECO:0007669"/>
    <property type="project" value="TreeGrafter"/>
</dbReference>
<dbReference type="InterPro" id="IPR013830">
    <property type="entry name" value="SGNH_hydro"/>
</dbReference>
<sequence>MQRFFALYVFLFISTLLPINTVVFADTSVVQPEKPVILVWGDSLSAAYGIPVEKGWVSLLQERLKDTHDIVNGSISGETTVGGLTRFPDALELHEPDYLLLELGANDGLRGLSTKKMEENLNKIIELSLEANVKPVLLGIKIPPNYGIVYTDKFDKVFSDLSEKHELPLLPFLLDGVALDYALMQDDGLHPTAEAQPKVLDNVWQVLEPVLKPVLNPEQEAVMTDDTAEVSVN</sequence>
<dbReference type="PANTHER" id="PTHR30383">
    <property type="entry name" value="THIOESTERASE 1/PROTEASE 1/LYSOPHOSPHOLIPASE L1"/>
    <property type="match status" value="1"/>
</dbReference>
<dbReference type="SUPFAM" id="SSF52266">
    <property type="entry name" value="SGNH hydrolase"/>
    <property type="match status" value="1"/>
</dbReference>
<feature type="domain" description="SGNH hydrolase-type esterase" evidence="1">
    <location>
        <begin position="41"/>
        <end position="195"/>
    </location>
</feature>
<dbReference type="Gene3D" id="3.40.50.1110">
    <property type="entry name" value="SGNH hydrolase"/>
    <property type="match status" value="1"/>
</dbReference>
<dbReference type="CDD" id="cd01822">
    <property type="entry name" value="Lysophospholipase_L1_like"/>
    <property type="match status" value="1"/>
</dbReference>
<dbReference type="EC" id="3.1.1.2" evidence="2"/>
<dbReference type="GO" id="GO:0004064">
    <property type="term" value="F:arylesterase activity"/>
    <property type="evidence" value="ECO:0007669"/>
    <property type="project" value="UniProtKB-EC"/>
</dbReference>
<protein>
    <submittedName>
        <fullName evidence="2">Arylesterase (EC)</fullName>
        <ecNumber evidence="2">3.1.1.2</ecNumber>
    </submittedName>
</protein>
<gene>
    <name evidence="2" type="ORF">HELGO_WM55521</name>
</gene>
<proteinExistence type="predicted"/>
<evidence type="ECO:0000313" key="2">
    <source>
        <dbReference type="EMBL" id="CAA6822179.1"/>
    </source>
</evidence>
<keyword evidence="2" id="KW-0378">Hydrolase</keyword>
<dbReference type="InterPro" id="IPR051532">
    <property type="entry name" value="Ester_Hydrolysis_Enzymes"/>
</dbReference>